<evidence type="ECO:0000313" key="2">
    <source>
        <dbReference type="EMBL" id="RMB18509.1"/>
    </source>
</evidence>
<accession>A0A3M0DHC5</accession>
<comment type="caution">
    <text evidence="2">The sequence shown here is derived from an EMBL/GenBank/DDBJ whole genome shotgun (WGS) entry which is preliminary data.</text>
</comment>
<reference evidence="2 3" key="1">
    <citation type="journal article" date="2015" name="Stand. Genomic Sci.">
        <title>Genomic Encyclopedia of Bacterial and Archaeal Type Strains, Phase III: the genomes of soil and plant-associated and newly described type strains.</title>
        <authorList>
            <person name="Whitman W.B."/>
            <person name="Woyke T."/>
            <person name="Klenk H.P."/>
            <person name="Zhou Y."/>
            <person name="Lilburn T.G."/>
            <person name="Beck B.J."/>
            <person name="De Vos P."/>
            <person name="Vandamme P."/>
            <person name="Eisen J.A."/>
            <person name="Garrity G."/>
            <person name="Hugenholtz P."/>
            <person name="Kyrpides N.C."/>
        </authorList>
    </citation>
    <scope>NUCLEOTIDE SEQUENCE [LARGE SCALE GENOMIC DNA]</scope>
    <source>
        <strain evidence="2 3">CGMCC 1.10124</strain>
    </source>
</reference>
<name>A0A3M0DHC5_9EURY</name>
<dbReference type="AlphaFoldDB" id="A0A3M0DHC5"/>
<proteinExistence type="predicted"/>
<dbReference type="PROSITE" id="PS51257">
    <property type="entry name" value="PROKAR_LIPOPROTEIN"/>
    <property type="match status" value="1"/>
</dbReference>
<gene>
    <name evidence="2" type="ORF">ATH50_1970</name>
</gene>
<dbReference type="Proteomes" id="UP000277326">
    <property type="component" value="Unassembled WGS sequence"/>
</dbReference>
<dbReference type="Pfam" id="PF25942">
    <property type="entry name" value="Ig_halo"/>
    <property type="match status" value="1"/>
</dbReference>
<dbReference type="EMBL" id="REFS01000003">
    <property type="protein sequence ID" value="RMB18509.1"/>
    <property type="molecule type" value="Genomic_DNA"/>
</dbReference>
<sequence>MNRRETLGVMASVVAVISGCSQPEVTERPTGEVDIAFSTEADRDYLIRVEVVDADGTLEDEFETAFPPDQQGAPSYYSSGLANGPYTITIQTEAEQETLEWSITDCPSLEVSVTVLADGQLEVDRTCASS</sequence>
<feature type="domain" description="Ig-like" evidence="1">
    <location>
        <begin position="44"/>
        <end position="126"/>
    </location>
</feature>
<evidence type="ECO:0000259" key="1">
    <source>
        <dbReference type="Pfam" id="PF25942"/>
    </source>
</evidence>
<protein>
    <recommendedName>
        <fullName evidence="1">Ig-like domain-containing protein</fullName>
    </recommendedName>
</protein>
<evidence type="ECO:0000313" key="3">
    <source>
        <dbReference type="Proteomes" id="UP000277326"/>
    </source>
</evidence>
<organism evidence="2 3">
    <name type="scientific">Haloplanus aerogenes</name>
    <dbReference type="NCBI Taxonomy" id="660522"/>
    <lineage>
        <taxon>Archaea</taxon>
        <taxon>Methanobacteriati</taxon>
        <taxon>Methanobacteriota</taxon>
        <taxon>Stenosarchaea group</taxon>
        <taxon>Halobacteria</taxon>
        <taxon>Halobacteriales</taxon>
        <taxon>Haloferacaceae</taxon>
        <taxon>Haloplanus</taxon>
    </lineage>
</organism>
<dbReference type="InterPro" id="IPR058929">
    <property type="entry name" value="Ig_halo"/>
</dbReference>